<evidence type="ECO:0000256" key="3">
    <source>
        <dbReference type="ARBA" id="ARBA00022741"/>
    </source>
</evidence>
<dbReference type="Proteomes" id="UP000199150">
    <property type="component" value="Unassembled WGS sequence"/>
</dbReference>
<sequence length="451" mass="48237">MRGGLSAALPAPAFIQNKFPDFVARLDGDGPIGVAVSGGGDSVALLYALAAWNKRPLEVFCVDHGLNPLSPQWTQSVADHAARVGAGFTALYWQGEKPATGLSAAARLARHRLLAVAAREKGVSVLCLAHTADDIAEAQAMRAQGSNVGAPKAWAPSPVWPEGHDVFLYRPFLDVRREALRDYLRGLEVTWIDDPANDSPHSLRARTRKYLREKPLVAQASEAEPPLAAAQWQALLHLPETFGPSGMIAFNAEAFDALPRETALKRLATAAVCAGGGDKLPGRDKVEGLLENLTSVRPLNLAGARIARRNDVITFCREAGDIGRNRPASCSLNGTDEVVWDGRFLVRSSQAGEIVASGRVRGDLSEADRAWLLTLPADLRGTQPAFVPAAQKDNQNKCLLTNPALRQNAYKAIMTRCLVGSRLRAALGLITTESAVIGAKSDCVFTPINGV</sequence>
<protein>
    <recommendedName>
        <fullName evidence="6">tRNA(Ile)-lysidine synthase</fullName>
        <ecNumber evidence="6">6.3.4.19</ecNumber>
    </recommendedName>
    <alternativeName>
        <fullName evidence="6">tRNA(Ile)-2-lysyl-cytidine synthase</fullName>
    </alternativeName>
    <alternativeName>
        <fullName evidence="6">tRNA(Ile)-lysidine synthetase</fullName>
    </alternativeName>
</protein>
<keyword evidence="2 6" id="KW-0819">tRNA processing</keyword>
<evidence type="ECO:0000256" key="1">
    <source>
        <dbReference type="ARBA" id="ARBA00022598"/>
    </source>
</evidence>
<comment type="catalytic activity">
    <reaction evidence="5 6">
        <text>cytidine(34) in tRNA(Ile2) + L-lysine + ATP = lysidine(34) in tRNA(Ile2) + AMP + diphosphate + H(+)</text>
        <dbReference type="Rhea" id="RHEA:43744"/>
        <dbReference type="Rhea" id="RHEA-COMP:10625"/>
        <dbReference type="Rhea" id="RHEA-COMP:10670"/>
        <dbReference type="ChEBI" id="CHEBI:15378"/>
        <dbReference type="ChEBI" id="CHEBI:30616"/>
        <dbReference type="ChEBI" id="CHEBI:32551"/>
        <dbReference type="ChEBI" id="CHEBI:33019"/>
        <dbReference type="ChEBI" id="CHEBI:82748"/>
        <dbReference type="ChEBI" id="CHEBI:83665"/>
        <dbReference type="ChEBI" id="CHEBI:456215"/>
        <dbReference type="EC" id="6.3.4.19"/>
    </reaction>
</comment>
<dbReference type="PANTHER" id="PTHR43033">
    <property type="entry name" value="TRNA(ILE)-LYSIDINE SYNTHASE-RELATED"/>
    <property type="match status" value="1"/>
</dbReference>
<dbReference type="NCBIfam" id="TIGR02432">
    <property type="entry name" value="lysidine_TilS_N"/>
    <property type="match status" value="1"/>
</dbReference>
<dbReference type="EC" id="6.3.4.19" evidence="6"/>
<dbReference type="GO" id="GO:0006400">
    <property type="term" value="P:tRNA modification"/>
    <property type="evidence" value="ECO:0007669"/>
    <property type="project" value="UniProtKB-UniRule"/>
</dbReference>
<dbReference type="EMBL" id="FMTS01000007">
    <property type="protein sequence ID" value="SCW78317.1"/>
    <property type="molecule type" value="Genomic_DNA"/>
</dbReference>
<dbReference type="InterPro" id="IPR014729">
    <property type="entry name" value="Rossmann-like_a/b/a_fold"/>
</dbReference>
<dbReference type="AlphaFoldDB" id="A0A1G4TAU3"/>
<proteinExistence type="inferred from homology"/>
<feature type="domain" description="tRNA(Ile)-lysidine/2-thiocytidine synthase N-terminal" evidence="7">
    <location>
        <begin position="33"/>
        <end position="209"/>
    </location>
</feature>
<keyword evidence="3 6" id="KW-0547">Nucleotide-binding</keyword>
<evidence type="ECO:0000256" key="4">
    <source>
        <dbReference type="ARBA" id="ARBA00022840"/>
    </source>
</evidence>
<dbReference type="GO" id="GO:0005737">
    <property type="term" value="C:cytoplasm"/>
    <property type="evidence" value="ECO:0007669"/>
    <property type="project" value="UniProtKB-SubCell"/>
</dbReference>
<dbReference type="GO" id="GO:0032267">
    <property type="term" value="F:tRNA(Ile)-lysidine synthase activity"/>
    <property type="evidence" value="ECO:0007669"/>
    <property type="project" value="UniProtKB-EC"/>
</dbReference>
<feature type="binding site" evidence="6">
    <location>
        <begin position="37"/>
        <end position="42"/>
    </location>
    <ligand>
        <name>ATP</name>
        <dbReference type="ChEBI" id="CHEBI:30616"/>
    </ligand>
</feature>
<evidence type="ECO:0000256" key="5">
    <source>
        <dbReference type="ARBA" id="ARBA00048539"/>
    </source>
</evidence>
<dbReference type="SUPFAM" id="SSF52402">
    <property type="entry name" value="Adenine nucleotide alpha hydrolases-like"/>
    <property type="match status" value="1"/>
</dbReference>
<comment type="domain">
    <text evidence="6">The N-terminal region contains the highly conserved SGGXDS motif, predicted to be a P-loop motif involved in ATP binding.</text>
</comment>
<comment type="similarity">
    <text evidence="6">Belongs to the tRNA(Ile)-lysidine synthase family.</text>
</comment>
<dbReference type="HAMAP" id="MF_01161">
    <property type="entry name" value="tRNA_Ile_lys_synt"/>
    <property type="match status" value="1"/>
</dbReference>
<reference evidence="9" key="1">
    <citation type="submission" date="2016-10" db="EMBL/GenBank/DDBJ databases">
        <authorList>
            <person name="Varghese N."/>
            <person name="Submissions S."/>
        </authorList>
    </citation>
    <scope>NUCLEOTIDE SEQUENCE [LARGE SCALE GENOMIC DNA]</scope>
    <source>
        <strain evidence="9">CGMCC 1.3431</strain>
    </source>
</reference>
<keyword evidence="6" id="KW-0963">Cytoplasm</keyword>
<dbReference type="GO" id="GO:0005524">
    <property type="term" value="F:ATP binding"/>
    <property type="evidence" value="ECO:0007669"/>
    <property type="project" value="UniProtKB-UniRule"/>
</dbReference>
<accession>A0A1G4TAU3</accession>
<gene>
    <name evidence="6" type="primary">tilS</name>
    <name evidence="8" type="ORF">SAMN02927928_3371</name>
</gene>
<dbReference type="InterPro" id="IPR011063">
    <property type="entry name" value="TilS/TtcA_N"/>
</dbReference>
<evidence type="ECO:0000259" key="7">
    <source>
        <dbReference type="Pfam" id="PF01171"/>
    </source>
</evidence>
<organism evidence="8 9">
    <name type="scientific">Asticcacaulis taihuensis</name>
    <dbReference type="NCBI Taxonomy" id="260084"/>
    <lineage>
        <taxon>Bacteria</taxon>
        <taxon>Pseudomonadati</taxon>
        <taxon>Pseudomonadota</taxon>
        <taxon>Alphaproteobacteria</taxon>
        <taxon>Caulobacterales</taxon>
        <taxon>Caulobacteraceae</taxon>
        <taxon>Asticcacaulis</taxon>
    </lineage>
</organism>
<keyword evidence="9" id="KW-1185">Reference proteome</keyword>
<keyword evidence="4 6" id="KW-0067">ATP-binding</keyword>
<evidence type="ECO:0000313" key="9">
    <source>
        <dbReference type="Proteomes" id="UP000199150"/>
    </source>
</evidence>
<comment type="subcellular location">
    <subcellularLocation>
        <location evidence="6">Cytoplasm</location>
    </subcellularLocation>
</comment>
<dbReference type="PANTHER" id="PTHR43033:SF1">
    <property type="entry name" value="TRNA(ILE)-LYSIDINE SYNTHASE-RELATED"/>
    <property type="match status" value="1"/>
</dbReference>
<keyword evidence="1 6" id="KW-0436">Ligase</keyword>
<dbReference type="Pfam" id="PF01171">
    <property type="entry name" value="ATP_bind_3"/>
    <property type="match status" value="1"/>
</dbReference>
<dbReference type="STRING" id="260084.SAMN02927928_3371"/>
<dbReference type="OrthoDB" id="9807403at2"/>
<evidence type="ECO:0000256" key="2">
    <source>
        <dbReference type="ARBA" id="ARBA00022694"/>
    </source>
</evidence>
<dbReference type="InterPro" id="IPR012795">
    <property type="entry name" value="tRNA_Ile_lys_synt_N"/>
</dbReference>
<comment type="function">
    <text evidence="6">Ligates lysine onto the cytidine present at position 34 of the AUA codon-specific tRNA(Ile) that contains the anticodon CAU, in an ATP-dependent manner. Cytidine is converted to lysidine, thus changing the amino acid specificity of the tRNA from methionine to isoleucine.</text>
</comment>
<dbReference type="CDD" id="cd01992">
    <property type="entry name" value="TilS_N"/>
    <property type="match status" value="1"/>
</dbReference>
<dbReference type="Gene3D" id="3.40.50.620">
    <property type="entry name" value="HUPs"/>
    <property type="match status" value="1"/>
</dbReference>
<evidence type="ECO:0000256" key="6">
    <source>
        <dbReference type="HAMAP-Rule" id="MF_01161"/>
    </source>
</evidence>
<dbReference type="InterPro" id="IPR012094">
    <property type="entry name" value="tRNA_Ile_lys_synt"/>
</dbReference>
<evidence type="ECO:0000313" key="8">
    <source>
        <dbReference type="EMBL" id="SCW78317.1"/>
    </source>
</evidence>
<name>A0A1G4TAU3_9CAUL</name>